<dbReference type="EMBL" id="DRUB01000055">
    <property type="protein sequence ID" value="HHR95808.1"/>
    <property type="molecule type" value="Genomic_DNA"/>
</dbReference>
<gene>
    <name evidence="1" type="ORF">ENL47_03065</name>
</gene>
<protein>
    <submittedName>
        <fullName evidence="1">Uncharacterized protein</fullName>
    </submittedName>
</protein>
<sequence>MGLDAIKRRVYRWINENVERDVNEVYETFVEFIKIIAPMIDDKFKRVDRWNIETLDEIVDRLCDYLYGSSIAIDLWDEIWDD</sequence>
<accession>A0A7C5UU58</accession>
<organism evidence="1">
    <name type="scientific">Ignisphaera aggregans</name>
    <dbReference type="NCBI Taxonomy" id="334771"/>
    <lineage>
        <taxon>Archaea</taxon>
        <taxon>Thermoproteota</taxon>
        <taxon>Thermoprotei</taxon>
        <taxon>Desulfurococcales</taxon>
        <taxon>Desulfurococcaceae</taxon>
        <taxon>Ignisphaera</taxon>
    </lineage>
</organism>
<proteinExistence type="predicted"/>
<name>A0A7C5UU58_9CREN</name>
<reference evidence="1" key="1">
    <citation type="journal article" date="2020" name="mSystems">
        <title>Genome- and Community-Level Interaction Insights into Carbon Utilization and Element Cycling Functions of Hydrothermarchaeota in Hydrothermal Sediment.</title>
        <authorList>
            <person name="Zhou Z."/>
            <person name="Liu Y."/>
            <person name="Xu W."/>
            <person name="Pan J."/>
            <person name="Luo Z.H."/>
            <person name="Li M."/>
        </authorList>
    </citation>
    <scope>NUCLEOTIDE SEQUENCE [LARGE SCALE GENOMIC DNA]</scope>
    <source>
        <strain evidence="1">SpSt-1</strain>
    </source>
</reference>
<dbReference type="AlphaFoldDB" id="A0A7C5UU58"/>
<comment type="caution">
    <text evidence="1">The sequence shown here is derived from an EMBL/GenBank/DDBJ whole genome shotgun (WGS) entry which is preliminary data.</text>
</comment>
<evidence type="ECO:0000313" key="1">
    <source>
        <dbReference type="EMBL" id="HHR95808.1"/>
    </source>
</evidence>